<comment type="caution">
    <text evidence="1">The sequence shown here is derived from an EMBL/GenBank/DDBJ whole genome shotgun (WGS) entry which is preliminary data.</text>
</comment>
<dbReference type="PROSITE" id="PS51318">
    <property type="entry name" value="TAT"/>
    <property type="match status" value="1"/>
</dbReference>
<keyword evidence="2" id="KW-1185">Reference proteome</keyword>
<dbReference type="Pfam" id="PF07394">
    <property type="entry name" value="DUF1501"/>
    <property type="match status" value="1"/>
</dbReference>
<dbReference type="Proteomes" id="UP000429229">
    <property type="component" value="Unassembled WGS sequence"/>
</dbReference>
<protein>
    <submittedName>
        <fullName evidence="1">DUF1501 domain-containing protein</fullName>
    </submittedName>
</protein>
<evidence type="ECO:0000313" key="2">
    <source>
        <dbReference type="Proteomes" id="UP000429229"/>
    </source>
</evidence>
<accession>A0A6I4U1A8</accession>
<proteinExistence type="predicted"/>
<dbReference type="EMBL" id="WTYR01000001">
    <property type="protein sequence ID" value="MXP08683.1"/>
    <property type="molecule type" value="Genomic_DNA"/>
</dbReference>
<dbReference type="RefSeq" id="WP_160615215.1">
    <property type="nucleotide sequence ID" value="NZ_WTYR01000001.1"/>
</dbReference>
<dbReference type="PANTHER" id="PTHR43737:SF1">
    <property type="entry name" value="DUF1501 DOMAIN-CONTAINING PROTEIN"/>
    <property type="match status" value="1"/>
</dbReference>
<dbReference type="InterPro" id="IPR010869">
    <property type="entry name" value="DUF1501"/>
</dbReference>
<sequence length="476" mass="50519">MFIGKLDDITRRAFLQRSGQFAIAGAASSYALGLHNIAQAAAFDGGGGYKALVCIFLFGGNDHSNMIVPFDASNYARYSAIRGGNGEAGGGIAIPRADLAATALTTPEDQRLTDDIRYAMNPFMPRMARRFAEKRMAPLLNVGPLVAPLTLEQYKSGNHRAYPRPAKLFSHNDQQSTWQSFNSEGSTVGWGGRLGDLALSSNHNAIFTCVSAGGNAVFLPGSNAFGYQVSNKGAVGVNALSRNVYGHSGAREALRSLMTQSSGHVLEADYARTCQRSIQTEGFLNDALSKVSVITDFNDPGGNNRLAGQLEIVARMIAARSALGVKRQVFFVSMGGFDNHDDLMAKHGPLMGQLDFAMDAFYRATVELGVADAVTSFTASDFGRTLASNGDGSDHGWGSHHMVLGGAVNGGRFFGTAPHIGLDTPDQVGQGRLLPTTSVDQYSSTLARWFGVAPSELPTIAPNIGRFATADLGFMG</sequence>
<gene>
    <name evidence="1" type="ORF">GRI68_00615</name>
</gene>
<evidence type="ECO:0000313" key="1">
    <source>
        <dbReference type="EMBL" id="MXP08683.1"/>
    </source>
</evidence>
<organism evidence="1 2">
    <name type="scientific">Alteriqipengyuania halimionae</name>
    <dbReference type="NCBI Taxonomy" id="1926630"/>
    <lineage>
        <taxon>Bacteria</taxon>
        <taxon>Pseudomonadati</taxon>
        <taxon>Pseudomonadota</taxon>
        <taxon>Alphaproteobacteria</taxon>
        <taxon>Sphingomonadales</taxon>
        <taxon>Erythrobacteraceae</taxon>
        <taxon>Alteriqipengyuania</taxon>
    </lineage>
</organism>
<reference evidence="1 2" key="1">
    <citation type="submission" date="2019-12" db="EMBL/GenBank/DDBJ databases">
        <title>Genomic-based taxomic classification of the family Erythrobacteraceae.</title>
        <authorList>
            <person name="Xu L."/>
        </authorList>
    </citation>
    <scope>NUCLEOTIDE SEQUENCE [LARGE SCALE GENOMIC DNA]</scope>
    <source>
        <strain evidence="1 2">LMG 29519</strain>
    </source>
</reference>
<dbReference type="InterPro" id="IPR006311">
    <property type="entry name" value="TAT_signal"/>
</dbReference>
<dbReference type="PANTHER" id="PTHR43737">
    <property type="entry name" value="BLL7424 PROTEIN"/>
    <property type="match status" value="1"/>
</dbReference>
<dbReference type="AlphaFoldDB" id="A0A6I4U1A8"/>
<name>A0A6I4U1A8_9SPHN</name>
<dbReference type="OrthoDB" id="9779968at2"/>